<dbReference type="AlphaFoldDB" id="A0A147FB14"/>
<comment type="caution">
    <text evidence="2">The sequence shown here is derived from an EMBL/GenBank/DDBJ whole genome shotgun (WGS) entry which is preliminary data.</text>
</comment>
<accession>A0A147FB14</accession>
<dbReference type="Proteomes" id="UP000072189">
    <property type="component" value="Unassembled WGS sequence"/>
</dbReference>
<organism evidence="2 3">
    <name type="scientific">Microbacterium testaceum</name>
    <name type="common">Aureobacterium testaceum</name>
    <name type="synonym">Brevibacterium testaceum</name>
    <dbReference type="NCBI Taxonomy" id="2033"/>
    <lineage>
        <taxon>Bacteria</taxon>
        <taxon>Bacillati</taxon>
        <taxon>Actinomycetota</taxon>
        <taxon>Actinomycetes</taxon>
        <taxon>Micrococcales</taxon>
        <taxon>Microbacteriaceae</taxon>
        <taxon>Microbacterium</taxon>
    </lineage>
</organism>
<evidence type="ECO:0000313" key="3">
    <source>
        <dbReference type="Proteomes" id="UP000072189"/>
    </source>
</evidence>
<reference evidence="2 3" key="1">
    <citation type="journal article" date="2016" name="Front. Microbiol.">
        <title>Genomic Resource of Rice Seed Associated Bacteria.</title>
        <authorList>
            <person name="Midha S."/>
            <person name="Bansal K."/>
            <person name="Sharma S."/>
            <person name="Kumar N."/>
            <person name="Patil P.P."/>
            <person name="Chaudhry V."/>
            <person name="Patil P.B."/>
        </authorList>
    </citation>
    <scope>NUCLEOTIDE SEQUENCE [LARGE SCALE GENOMIC DNA]</scope>
    <source>
        <strain evidence="2 3">RSA3</strain>
    </source>
</reference>
<keyword evidence="1" id="KW-0472">Membrane</keyword>
<gene>
    <name evidence="2" type="ORF">RSA3_02875</name>
</gene>
<evidence type="ECO:0000313" key="2">
    <source>
        <dbReference type="EMBL" id="KTS13774.1"/>
    </source>
</evidence>
<keyword evidence="1" id="KW-1133">Transmembrane helix</keyword>
<protein>
    <submittedName>
        <fullName evidence="2">Uncharacterized protein</fullName>
    </submittedName>
</protein>
<keyword evidence="1" id="KW-0812">Transmembrane</keyword>
<feature type="transmembrane region" description="Helical" evidence="1">
    <location>
        <begin position="40"/>
        <end position="60"/>
    </location>
</feature>
<evidence type="ECO:0000256" key="1">
    <source>
        <dbReference type="SAM" id="Phobius"/>
    </source>
</evidence>
<sequence length="75" mass="8235">MSTPAAQPSKGRLWLNSFIMALASSLGYLIVALLGQHQTLVIVIAMSAIVVVLTPIFYWINVRRIRLGAAPRRDS</sequence>
<feature type="transmembrane region" description="Helical" evidence="1">
    <location>
        <begin position="12"/>
        <end position="34"/>
    </location>
</feature>
<dbReference type="EMBL" id="LDRV01000016">
    <property type="protein sequence ID" value="KTS13774.1"/>
    <property type="molecule type" value="Genomic_DNA"/>
</dbReference>
<proteinExistence type="predicted"/>
<name>A0A147FB14_MICTE</name>
<dbReference type="PATRIC" id="fig|2033.7.peg.921"/>
<dbReference type="RefSeq" id="WP_058613221.1">
    <property type="nucleotide sequence ID" value="NZ_LDRV01000016.1"/>
</dbReference>